<name>A0A8J3KMY1_9ACTN</name>
<feature type="compositionally biased region" description="Low complexity" evidence="1">
    <location>
        <begin position="97"/>
        <end position="110"/>
    </location>
</feature>
<proteinExistence type="predicted"/>
<evidence type="ECO:0000313" key="4">
    <source>
        <dbReference type="Proteomes" id="UP000659904"/>
    </source>
</evidence>
<dbReference type="EMBL" id="BONH01000025">
    <property type="protein sequence ID" value="GIG00174.1"/>
    <property type="molecule type" value="Genomic_DNA"/>
</dbReference>
<sequence length="173" mass="17692">MTAPPRPAREVAVVCRLRAAADPANFDGTFRAPLRRNRASGRVVGAGVAGIAAVALGLLGPSWPTLTVGLLMLSVTAWALRRRRRRSDERRPPPPGACVACTAARPAARTEPSDPGSSPFTCRHADAPAVPGCAIGGTSAGPLDEAGVSGLHDVSAVTSAEVNRGLDSTSARL</sequence>
<accession>A0A8J3KMY1</accession>
<protein>
    <submittedName>
        <fullName evidence="3">Uncharacterized protein</fullName>
    </submittedName>
</protein>
<evidence type="ECO:0000313" key="3">
    <source>
        <dbReference type="EMBL" id="GIG00174.1"/>
    </source>
</evidence>
<keyword evidence="2" id="KW-0812">Transmembrane</keyword>
<keyword evidence="2" id="KW-1133">Transmembrane helix</keyword>
<feature type="transmembrane region" description="Helical" evidence="2">
    <location>
        <begin position="39"/>
        <end position="59"/>
    </location>
</feature>
<reference evidence="3 4" key="1">
    <citation type="submission" date="2021-01" db="EMBL/GenBank/DDBJ databases">
        <title>Whole genome shotgun sequence of Catellatospora citrea NBRC 14495.</title>
        <authorList>
            <person name="Komaki H."/>
            <person name="Tamura T."/>
        </authorList>
    </citation>
    <scope>NUCLEOTIDE SEQUENCE [LARGE SCALE GENOMIC DNA]</scope>
    <source>
        <strain evidence="3 4">NBRC 14495</strain>
    </source>
</reference>
<feature type="transmembrane region" description="Helical" evidence="2">
    <location>
        <begin position="65"/>
        <end position="81"/>
    </location>
</feature>
<feature type="region of interest" description="Disordered" evidence="1">
    <location>
        <begin position="82"/>
        <end position="122"/>
    </location>
</feature>
<evidence type="ECO:0000256" key="2">
    <source>
        <dbReference type="SAM" id="Phobius"/>
    </source>
</evidence>
<dbReference type="Proteomes" id="UP000659904">
    <property type="component" value="Unassembled WGS sequence"/>
</dbReference>
<evidence type="ECO:0000256" key="1">
    <source>
        <dbReference type="SAM" id="MobiDB-lite"/>
    </source>
</evidence>
<keyword evidence="2" id="KW-0472">Membrane</keyword>
<comment type="caution">
    <text evidence="3">The sequence shown here is derived from an EMBL/GenBank/DDBJ whole genome shotgun (WGS) entry which is preliminary data.</text>
</comment>
<dbReference type="AlphaFoldDB" id="A0A8J3KMY1"/>
<organism evidence="3 4">
    <name type="scientific">Catellatospora citrea</name>
    <dbReference type="NCBI Taxonomy" id="53366"/>
    <lineage>
        <taxon>Bacteria</taxon>
        <taxon>Bacillati</taxon>
        <taxon>Actinomycetota</taxon>
        <taxon>Actinomycetes</taxon>
        <taxon>Micromonosporales</taxon>
        <taxon>Micromonosporaceae</taxon>
        <taxon>Catellatospora</taxon>
    </lineage>
</organism>
<gene>
    <name evidence="3" type="ORF">Cci01nite_52670</name>
</gene>
<keyword evidence="4" id="KW-1185">Reference proteome</keyword>